<evidence type="ECO:0000256" key="4">
    <source>
        <dbReference type="ARBA" id="ARBA00023136"/>
    </source>
</evidence>
<evidence type="ECO:0000313" key="6">
    <source>
        <dbReference type="EMBL" id="GGE11711.1"/>
    </source>
</evidence>
<keyword evidence="3" id="KW-1133">Transmembrane helix</keyword>
<evidence type="ECO:0000313" key="7">
    <source>
        <dbReference type="Proteomes" id="UP000599688"/>
    </source>
</evidence>
<dbReference type="Proteomes" id="UP000599688">
    <property type="component" value="Unassembled WGS sequence"/>
</dbReference>
<protein>
    <recommendedName>
        <fullName evidence="5">Translocation and assembly module TamB C-terminal domain-containing protein</fullName>
    </recommendedName>
</protein>
<gene>
    <name evidence="6" type="ORF">GCM10010831_11470</name>
</gene>
<reference evidence="6 7" key="1">
    <citation type="journal article" date="2014" name="Int. J. Syst. Evol. Microbiol.">
        <title>Complete genome sequence of Corynebacterium casei LMG S-19264T (=DSM 44701T), isolated from a smear-ripened cheese.</title>
        <authorList>
            <consortium name="US DOE Joint Genome Institute (JGI-PGF)"/>
            <person name="Walter F."/>
            <person name="Albersmeier A."/>
            <person name="Kalinowski J."/>
            <person name="Ruckert C."/>
        </authorList>
    </citation>
    <scope>NUCLEOTIDE SEQUENCE [LARGE SCALE GENOMIC DNA]</scope>
    <source>
        <strain evidence="6 7">CGMCC 1.12925</strain>
    </source>
</reference>
<evidence type="ECO:0000256" key="2">
    <source>
        <dbReference type="ARBA" id="ARBA00022692"/>
    </source>
</evidence>
<dbReference type="Pfam" id="PF04357">
    <property type="entry name" value="TamB"/>
    <property type="match status" value="1"/>
</dbReference>
<feature type="domain" description="Translocation and assembly module TamB C-terminal" evidence="5">
    <location>
        <begin position="1174"/>
        <end position="1628"/>
    </location>
</feature>
<dbReference type="EMBL" id="BMGL01000006">
    <property type="protein sequence ID" value="GGE11711.1"/>
    <property type="molecule type" value="Genomic_DNA"/>
</dbReference>
<dbReference type="GO" id="GO:0009306">
    <property type="term" value="P:protein secretion"/>
    <property type="evidence" value="ECO:0007669"/>
    <property type="project" value="InterPro"/>
</dbReference>
<proteinExistence type="predicted"/>
<keyword evidence="7" id="KW-1185">Reference proteome</keyword>
<dbReference type="InterPro" id="IPR007452">
    <property type="entry name" value="TamB_C"/>
</dbReference>
<comment type="caution">
    <text evidence="6">The sequence shown here is derived from an EMBL/GenBank/DDBJ whole genome shotgun (WGS) entry which is preliminary data.</text>
</comment>
<keyword evidence="4" id="KW-0472">Membrane</keyword>
<comment type="subcellular location">
    <subcellularLocation>
        <location evidence="1">Membrane</location>
        <topology evidence="1">Single-pass membrane protein</topology>
    </subcellularLocation>
</comment>
<accession>A0A916ZS76</accession>
<evidence type="ECO:0000259" key="5">
    <source>
        <dbReference type="Pfam" id="PF04357"/>
    </source>
</evidence>
<evidence type="ECO:0000256" key="3">
    <source>
        <dbReference type="ARBA" id="ARBA00022989"/>
    </source>
</evidence>
<evidence type="ECO:0000256" key="1">
    <source>
        <dbReference type="ARBA" id="ARBA00004167"/>
    </source>
</evidence>
<name>A0A916ZS76_9FLAO</name>
<sequence>MVLFIRSPWGQNIVVEKVTNYVSEQIGTTFHIEKFYLSFNGNLVINEIYLEDQAQDTLIYSESLELNVAILPIFQQNKIRLKNLHWSGLVANINRNESKNFNYQYIIDAFANEENTAEENTTTYLFSIGSINLNNIQLSYKDAIEGQNASVQIEDLELIFEKFDLEELDFHLNEWKLSNSQIKYIQHKTEAKEQNGKLATQEEKLKDEASEQLPIFQLDRLIFDKVNLVYQDFNEKVQYQANLTDFQLNEAFANANSSEFKLKNIVLANSTIQLQLPEIQDEQVKKENSLENSFSWPNLQIEINGLAFTNNAINYQEGNQPTSKKGFNHKNIRIQDFNFNVSDFNFNKNEKARFQINKLNLTEASGFKLQQFAFNFQLNPNKLKIDALQLKTPKNNLAGKVNFTFKNLAQFIQDPSLFEKSNLNFNANLNLAEFIQIYPALGKIAYVDEAAKNPIQLGLKSQGNTQQLQLDKFQLNWASTELKASGNLNAFLNVDKLQYQLNKINFTTTKKDISKFIELEEQSFNSPEWLQLSGYANGSLQSFQTQSSLQIPEGEIKLSADFQQQDKIKLSIDLALVEMDLGSLFNQPNLAPVSWQLNANVEGKDWLALKGEVNSKFKKLNYADFDLSDLQFSGKLDYKNVEFNLGLDHKDIRFLAQSDIVLDSINPTANLQLDLQGANFKKLGITPRNIRAKTKFSAQFSGNTNQFEFKSKMDSTLVVHEQDAYHVPSIDLNVKVNQQETIFTSNSRFWQSNFQANAHPSVFVEALKTHLKSYYQKESTAELIGEQTKANTEDFVEIDADFQLYASPFITEVVAPGIQKLDTLSFKLSFQEKEQLLKTELHLPKLNYNEIELDSLAFNLNTSRNQADFNLGFQSLSSGVLDVAKTKFAGSFKDQKFQLDFEAYKDEIAFFDIHSDVNFTEDQIHFSIQPENLILNKVVWRIPEDNFIKINRDVNAKSIRINNFEITRNQQYIALKNNFEIEENHLGIDFKDFKLATFTSYLNTEKQFASGIISGDVIAVDPFQKIGFISDLKIENLSILENAIGNLNLNASSTVDETYQLQLYLIGEQVDFEASAKINQSLETPKYSLQANLTKLNLPLIEAFTTDYISDASGEISANFNLNSTETDFTYQGDLAFKDAALRVKSLNALFYLGDEQIDFNKEGIYFSNFKLNDIQKNAFVVDGKIETTSLSNPDFQLTAKADNFEALNSTKDDNDLYYGKVNFDADLQILGSLNFPKIEGELAFKETTDFTYIMPQVQAGTIEREGVVLFVNKKNPDDIVTQPNQERYNANISEVEVDVLLKINPATKAKIILNPKTGDYVQLQGGGDLKYKMARNGDMSLQGKYEVKNGQLELNFYNLVKRQFKIAEGSSVAWSGDLMNADIDIRAIYNIETSASSLMASQISAESSAVQNQYRQQLPFEVYLDVGGEINSPELNFKLDMPEANKAAINGTVYNRVLQINQQEDELNKHVFSLLVLNRFYPNSGSDGSQGGAASIARNNINQALSDQLNTYANKLTGNTGIQLNFDVNSYTDYQSGQGNNRTDVDVSVQKKLLNDRLIVEAGSQVNVEGDLRPGESNVALGNVSVQYLLTEDGRWKIKGFRKSEYESVIDGQVFISGIALIFNREFNRFKELWKTFIDNEVDENASEKDKKREEPKK</sequence>
<keyword evidence="2" id="KW-0812">Transmembrane</keyword>
<dbReference type="GO" id="GO:0005886">
    <property type="term" value="C:plasma membrane"/>
    <property type="evidence" value="ECO:0007669"/>
    <property type="project" value="InterPro"/>
</dbReference>
<organism evidence="6 7">
    <name type="scientific">Psychroflexus salis</name>
    <dbReference type="NCBI Taxonomy" id="1526574"/>
    <lineage>
        <taxon>Bacteria</taxon>
        <taxon>Pseudomonadati</taxon>
        <taxon>Bacteroidota</taxon>
        <taxon>Flavobacteriia</taxon>
        <taxon>Flavobacteriales</taxon>
        <taxon>Flavobacteriaceae</taxon>
        <taxon>Psychroflexus</taxon>
    </lineage>
</organism>